<protein>
    <submittedName>
        <fullName evidence="1">Uncharacterized protein</fullName>
    </submittedName>
</protein>
<comment type="caution">
    <text evidence="1">The sequence shown here is derived from an EMBL/GenBank/DDBJ whole genome shotgun (WGS) entry which is preliminary data.</text>
</comment>
<gene>
    <name evidence="1" type="ORF">LN736_08830</name>
</gene>
<dbReference type="Proteomes" id="UP001165422">
    <property type="component" value="Unassembled WGS sequence"/>
</dbReference>
<proteinExistence type="predicted"/>
<keyword evidence="2" id="KW-1185">Reference proteome</keyword>
<organism evidence="1 2">
    <name type="scientific">Clostridium aromativorans</name>
    <dbReference type="NCBI Taxonomy" id="2836848"/>
    <lineage>
        <taxon>Bacteria</taxon>
        <taxon>Bacillati</taxon>
        <taxon>Bacillota</taxon>
        <taxon>Clostridia</taxon>
        <taxon>Eubacteriales</taxon>
        <taxon>Clostridiaceae</taxon>
        <taxon>Clostridium</taxon>
    </lineage>
</organism>
<evidence type="ECO:0000313" key="1">
    <source>
        <dbReference type="EMBL" id="MCC9294958.1"/>
    </source>
</evidence>
<sequence length="109" mass="12774">MNGNRRNKFIKMTSEEFNTCVGFALHNGDSRVSLLLKWWYDNTTLKDAHQRCKKLYEKDYKGSLCIKDYVGDCVLLYEHHSVLLDLGYTTEKECSKYIDNYIDSLTSDD</sequence>
<reference evidence="1" key="1">
    <citation type="submission" date="2021-11" db="EMBL/GenBank/DDBJ databases">
        <authorList>
            <person name="Qingchun L."/>
            <person name="Dong Z."/>
            <person name="Zongwei Q."/>
            <person name="Jia Z."/>
            <person name="Duotao L."/>
        </authorList>
    </citation>
    <scope>NUCLEOTIDE SEQUENCE</scope>
    <source>
        <strain evidence="1">WLY-B-L2</strain>
    </source>
</reference>
<dbReference type="RefSeq" id="WP_229981385.1">
    <property type="nucleotide sequence ID" value="NZ_JAJJPB010000009.1"/>
</dbReference>
<evidence type="ECO:0000313" key="2">
    <source>
        <dbReference type="Proteomes" id="UP001165422"/>
    </source>
</evidence>
<accession>A0ABS8N570</accession>
<name>A0ABS8N570_9CLOT</name>
<dbReference type="EMBL" id="JAJJPB010000009">
    <property type="protein sequence ID" value="MCC9294958.1"/>
    <property type="molecule type" value="Genomic_DNA"/>
</dbReference>